<dbReference type="EMBL" id="CP060131">
    <property type="protein sequence ID" value="QNG51379.1"/>
    <property type="molecule type" value="Genomic_DNA"/>
</dbReference>
<proteinExistence type="predicted"/>
<evidence type="ECO:0008006" key="3">
    <source>
        <dbReference type="Google" id="ProtNLM"/>
    </source>
</evidence>
<organism evidence="1 2">
    <name type="scientific">Pseudonocardia petroleophila</name>
    <dbReference type="NCBI Taxonomy" id="37331"/>
    <lineage>
        <taxon>Bacteria</taxon>
        <taxon>Bacillati</taxon>
        <taxon>Actinomycetota</taxon>
        <taxon>Actinomycetes</taxon>
        <taxon>Pseudonocardiales</taxon>
        <taxon>Pseudonocardiaceae</taxon>
        <taxon>Pseudonocardia</taxon>
    </lineage>
</organism>
<accession>A0A7G7MF18</accession>
<gene>
    <name evidence="1" type="ORF">H6H00_25060</name>
</gene>
<dbReference type="Proteomes" id="UP000515728">
    <property type="component" value="Chromosome"/>
</dbReference>
<sequence length="82" mass="8090">MTAPTAPTAPAPTALTHRDRAVLRAVAAGRCALAGPTLLVDGLCCADQFLGARLTGAGLIDTAARPGPARLTASGRELLGAA</sequence>
<evidence type="ECO:0000313" key="2">
    <source>
        <dbReference type="Proteomes" id="UP000515728"/>
    </source>
</evidence>
<keyword evidence="2" id="KW-1185">Reference proteome</keyword>
<evidence type="ECO:0000313" key="1">
    <source>
        <dbReference type="EMBL" id="QNG51379.1"/>
    </source>
</evidence>
<dbReference type="KEGG" id="ppel:H6H00_25060"/>
<name>A0A7G7MF18_9PSEU</name>
<reference evidence="1 2" key="1">
    <citation type="submission" date="2020-08" db="EMBL/GenBank/DDBJ databases">
        <authorList>
            <person name="Mo P."/>
        </authorList>
    </citation>
    <scope>NUCLEOTIDE SEQUENCE [LARGE SCALE GENOMIC DNA]</scope>
    <source>
        <strain evidence="1 2">CGMCC 4.1532</strain>
    </source>
</reference>
<protein>
    <recommendedName>
        <fullName evidence="3">Winged helix DNA-binding domain-containing protein</fullName>
    </recommendedName>
</protein>
<dbReference type="AlphaFoldDB" id="A0A7G7MF18"/>